<protein>
    <recommendedName>
        <fullName evidence="3">Serine protease</fullName>
    </recommendedName>
</protein>
<accession>A0A024TN44</accession>
<name>A0A024TN44_9STRA</name>
<dbReference type="RefSeq" id="XP_008876114.1">
    <property type="nucleotide sequence ID" value="XM_008877892.1"/>
</dbReference>
<dbReference type="GeneID" id="20088338"/>
<dbReference type="PANTHER" id="PTHR36234:SF5">
    <property type="entry name" value="LYSYL ENDOPEPTIDASE"/>
    <property type="match status" value="1"/>
</dbReference>
<proteinExistence type="predicted"/>
<dbReference type="AlphaFoldDB" id="A0A024TN44"/>
<dbReference type="eggNOG" id="ENOG502RXTP">
    <property type="taxonomic scope" value="Eukaryota"/>
</dbReference>
<dbReference type="PANTHER" id="PTHR36234">
    <property type="entry name" value="LYSYL ENDOPEPTIDASE"/>
    <property type="match status" value="1"/>
</dbReference>
<dbReference type="InterPro" id="IPR009003">
    <property type="entry name" value="Peptidase_S1_PA"/>
</dbReference>
<organism evidence="2">
    <name type="scientific">Aphanomyces invadans</name>
    <dbReference type="NCBI Taxonomy" id="157072"/>
    <lineage>
        <taxon>Eukaryota</taxon>
        <taxon>Sar</taxon>
        <taxon>Stramenopiles</taxon>
        <taxon>Oomycota</taxon>
        <taxon>Saprolegniomycetes</taxon>
        <taxon>Saprolegniales</taxon>
        <taxon>Verrucalvaceae</taxon>
        <taxon>Aphanomyces</taxon>
    </lineage>
</organism>
<dbReference type="OrthoDB" id="94620at2759"/>
<dbReference type="SUPFAM" id="SSF50494">
    <property type="entry name" value="Trypsin-like serine proteases"/>
    <property type="match status" value="1"/>
</dbReference>
<dbReference type="Gene3D" id="2.40.10.10">
    <property type="entry name" value="Trypsin-like serine proteases"/>
    <property type="match status" value="2"/>
</dbReference>
<reference evidence="2" key="1">
    <citation type="submission" date="2013-12" db="EMBL/GenBank/DDBJ databases">
        <title>The Genome Sequence of Aphanomyces invadans NJM9701.</title>
        <authorList>
            <consortium name="The Broad Institute Genomics Platform"/>
            <person name="Russ C."/>
            <person name="Tyler B."/>
            <person name="van West P."/>
            <person name="Dieguez-Uribeondo J."/>
            <person name="Young S.K."/>
            <person name="Zeng Q."/>
            <person name="Gargeya S."/>
            <person name="Fitzgerald M."/>
            <person name="Abouelleil A."/>
            <person name="Alvarado L."/>
            <person name="Chapman S.B."/>
            <person name="Gainer-Dewar J."/>
            <person name="Goldberg J."/>
            <person name="Griggs A."/>
            <person name="Gujja S."/>
            <person name="Hansen M."/>
            <person name="Howarth C."/>
            <person name="Imamovic A."/>
            <person name="Ireland A."/>
            <person name="Larimer J."/>
            <person name="McCowan C."/>
            <person name="Murphy C."/>
            <person name="Pearson M."/>
            <person name="Poon T.W."/>
            <person name="Priest M."/>
            <person name="Roberts A."/>
            <person name="Saif S."/>
            <person name="Shea T."/>
            <person name="Sykes S."/>
            <person name="Wortman J."/>
            <person name="Nusbaum C."/>
            <person name="Birren B."/>
        </authorList>
    </citation>
    <scope>NUCLEOTIDE SEQUENCE [LARGE SCALE GENOMIC DNA]</scope>
    <source>
        <strain evidence="2">NJM9701</strain>
    </source>
</reference>
<dbReference type="STRING" id="157072.A0A024TN44"/>
<evidence type="ECO:0000256" key="1">
    <source>
        <dbReference type="ARBA" id="ARBA00023026"/>
    </source>
</evidence>
<dbReference type="EMBL" id="KI913981">
    <property type="protein sequence ID" value="ETV95413.1"/>
    <property type="molecule type" value="Genomic_DNA"/>
</dbReference>
<dbReference type="InterPro" id="IPR043504">
    <property type="entry name" value="Peptidase_S1_PA_chymotrypsin"/>
</dbReference>
<sequence length="413" mass="43356">MKIDGWSSTCPIHLLIDFSSVETKIEEMSFIFSSWFALLCALATGRASLKHPDSAMALTPVDVGMTCSQYPRAPRVVTFIVDQPGADMVVLHFDHVQLRPGDSLSILAATNHTVGTVVDTLTSKTTSSPLYSVPVDASTVVLELHVNGGAESADGCFGFHVDGVRTSAIETSAASVGESICGTDDAVNAQCFANTTKYVASKPVARLLTHRPFGSLFCTGWLLGCGGHLVTNEHCIQSAADAANTTFEFMAEGPSCTANCSFQGSCKASPRQWIRGATFVAASKDLDYALVKLDPAVIPPGLGYLQLRASGPKLNETVYIPQHPRGRGKQVAAMHGTTPGVITSLTLSGCAPNQAGYMLDTQPGSSGSPVISAVDNTVVALHHCGGCPNAGIQSQWIVQDMVKRGIMPPCGVA</sequence>
<keyword evidence="1" id="KW-0843">Virulence</keyword>
<gene>
    <name evidence="2" type="ORF">H310_11288</name>
</gene>
<evidence type="ECO:0008006" key="3">
    <source>
        <dbReference type="Google" id="ProtNLM"/>
    </source>
</evidence>
<dbReference type="VEuPathDB" id="FungiDB:H310_11288"/>
<evidence type="ECO:0000313" key="2">
    <source>
        <dbReference type="EMBL" id="ETV95413.1"/>
    </source>
</evidence>
<dbReference type="Pfam" id="PF13365">
    <property type="entry name" value="Trypsin_2"/>
    <property type="match status" value="1"/>
</dbReference>